<gene>
    <name evidence="1" type="ORF">VP01_2910g6</name>
</gene>
<comment type="caution">
    <text evidence="1">The sequence shown here is derived from an EMBL/GenBank/DDBJ whole genome shotgun (WGS) entry which is preliminary data.</text>
</comment>
<dbReference type="EMBL" id="LAVV01007847">
    <property type="protein sequence ID" value="KNZ54574.1"/>
    <property type="molecule type" value="Genomic_DNA"/>
</dbReference>
<dbReference type="VEuPathDB" id="FungiDB:VP01_2910g6"/>
<accession>A0A0L6V1F5</accession>
<evidence type="ECO:0000313" key="1">
    <source>
        <dbReference type="EMBL" id="KNZ54574.1"/>
    </source>
</evidence>
<proteinExistence type="predicted"/>
<organism evidence="1 2">
    <name type="scientific">Puccinia sorghi</name>
    <dbReference type="NCBI Taxonomy" id="27349"/>
    <lineage>
        <taxon>Eukaryota</taxon>
        <taxon>Fungi</taxon>
        <taxon>Dikarya</taxon>
        <taxon>Basidiomycota</taxon>
        <taxon>Pucciniomycotina</taxon>
        <taxon>Pucciniomycetes</taxon>
        <taxon>Pucciniales</taxon>
        <taxon>Pucciniaceae</taxon>
        <taxon>Puccinia</taxon>
    </lineage>
</organism>
<dbReference type="OrthoDB" id="2499284at2759"/>
<name>A0A0L6V1F5_9BASI</name>
<keyword evidence="2" id="KW-1185">Reference proteome</keyword>
<dbReference type="AlphaFoldDB" id="A0A0L6V1F5"/>
<protein>
    <submittedName>
        <fullName evidence="1">Uncharacterized protein</fullName>
    </submittedName>
</protein>
<reference evidence="1 2" key="1">
    <citation type="submission" date="2015-08" db="EMBL/GenBank/DDBJ databases">
        <title>Next Generation Sequencing and Analysis of the Genome of Puccinia sorghi L Schw, the Causal Agent of Maize Common Rust.</title>
        <authorList>
            <person name="Rochi L."/>
            <person name="Burguener G."/>
            <person name="Darino M."/>
            <person name="Turjanski A."/>
            <person name="Kreff E."/>
            <person name="Dieguez M.J."/>
            <person name="Sacco F."/>
        </authorList>
    </citation>
    <scope>NUCLEOTIDE SEQUENCE [LARGE SCALE GENOMIC DNA]</scope>
    <source>
        <strain evidence="1 2">RO10H11247</strain>
    </source>
</reference>
<dbReference type="Proteomes" id="UP000037035">
    <property type="component" value="Unassembled WGS sequence"/>
</dbReference>
<sequence>MANMPSPLRNQTMGKKIMKQTISLIMWLLYINAAVLKHLNATWIISPHRKLVDWIFNMIFEPQNSLPVIGRFSSQDIQAFAKGKEFGPIQRMLITLLSSSTWSSREPQTAVMIISNYYENECLEVSHALKSGQLPDLRSFAIQSKNSNVRIGSGFDEASWIQELGNFPVRSLQHLPESLKPKFYTRDILNERIFVNLGPSKPELSDNILKILSAEKPSMYQSFNFKFNDSKFPVVIRFKKRADNQGRNHGWVWLSHTINQTLMAKKDLLNKLKRFMSHLNICHSALLRHMKDTKSEIRFELQPYFINWIHQVLFDVNQNKLPLLGEFVLEDGKSMDSFSPEDFNEIQRLLIRLITSHNSHWRTFQVALSVFGYWLKNMAGLLYNQLFKNDEEYWDILTKIIDSVSYPYNKTS</sequence>
<evidence type="ECO:0000313" key="2">
    <source>
        <dbReference type="Proteomes" id="UP000037035"/>
    </source>
</evidence>